<keyword evidence="3" id="KW-1185">Reference proteome</keyword>
<sequence>MALRSSSSVARLAVVLMVVMMAAVPTGAQPPPPAGSLFGYTGYCACVRTGIFGQPGTCTVISRGCLPGRTPICAAILGGNVCTSCSCV</sequence>
<accession>A0A9D4Z7E2</accession>
<protein>
    <submittedName>
        <fullName evidence="2">Uncharacterized protein</fullName>
    </submittedName>
</protein>
<dbReference type="EMBL" id="JABFUD020000020">
    <property type="protein sequence ID" value="KAI5064224.1"/>
    <property type="molecule type" value="Genomic_DNA"/>
</dbReference>
<organism evidence="2 3">
    <name type="scientific">Adiantum capillus-veneris</name>
    <name type="common">Maidenhair fern</name>
    <dbReference type="NCBI Taxonomy" id="13818"/>
    <lineage>
        <taxon>Eukaryota</taxon>
        <taxon>Viridiplantae</taxon>
        <taxon>Streptophyta</taxon>
        <taxon>Embryophyta</taxon>
        <taxon>Tracheophyta</taxon>
        <taxon>Polypodiopsida</taxon>
        <taxon>Polypodiidae</taxon>
        <taxon>Polypodiales</taxon>
        <taxon>Pteridineae</taxon>
        <taxon>Pteridaceae</taxon>
        <taxon>Vittarioideae</taxon>
        <taxon>Adiantum</taxon>
    </lineage>
</organism>
<evidence type="ECO:0000256" key="1">
    <source>
        <dbReference type="SAM" id="SignalP"/>
    </source>
</evidence>
<gene>
    <name evidence="2" type="ORF">GOP47_0020894</name>
</gene>
<comment type="caution">
    <text evidence="2">The sequence shown here is derived from an EMBL/GenBank/DDBJ whole genome shotgun (WGS) entry which is preliminary data.</text>
</comment>
<keyword evidence="1" id="KW-0732">Signal</keyword>
<proteinExistence type="predicted"/>
<name>A0A9D4Z7E2_ADICA</name>
<dbReference type="Proteomes" id="UP000886520">
    <property type="component" value="Chromosome 20"/>
</dbReference>
<reference evidence="2" key="1">
    <citation type="submission" date="2021-01" db="EMBL/GenBank/DDBJ databases">
        <title>Adiantum capillus-veneris genome.</title>
        <authorList>
            <person name="Fang Y."/>
            <person name="Liao Q."/>
        </authorList>
    </citation>
    <scope>NUCLEOTIDE SEQUENCE</scope>
    <source>
        <strain evidence="2">H3</strain>
        <tissue evidence="2">Leaf</tissue>
    </source>
</reference>
<dbReference type="AlphaFoldDB" id="A0A9D4Z7E2"/>
<feature type="chain" id="PRO_5038844637" evidence="1">
    <location>
        <begin position="29"/>
        <end position="88"/>
    </location>
</feature>
<evidence type="ECO:0000313" key="2">
    <source>
        <dbReference type="EMBL" id="KAI5064224.1"/>
    </source>
</evidence>
<feature type="signal peptide" evidence="1">
    <location>
        <begin position="1"/>
        <end position="28"/>
    </location>
</feature>
<evidence type="ECO:0000313" key="3">
    <source>
        <dbReference type="Proteomes" id="UP000886520"/>
    </source>
</evidence>